<dbReference type="GO" id="GO:0015171">
    <property type="term" value="F:amino acid transmembrane transporter activity"/>
    <property type="evidence" value="ECO:0007669"/>
    <property type="project" value="TreeGrafter"/>
</dbReference>
<feature type="transmembrane region" description="Helical" evidence="9">
    <location>
        <begin position="681"/>
        <end position="700"/>
    </location>
</feature>
<dbReference type="InterPro" id="IPR015943">
    <property type="entry name" value="WD40/YVTN_repeat-like_dom_sf"/>
</dbReference>
<dbReference type="InterPro" id="IPR001680">
    <property type="entry name" value="WD40_rpt"/>
</dbReference>
<dbReference type="InterPro" id="IPR036322">
    <property type="entry name" value="WD40_repeat_dom_sf"/>
</dbReference>
<dbReference type="EMBL" id="DAKRPA010000078">
    <property type="protein sequence ID" value="DAZ99714.1"/>
    <property type="molecule type" value="Genomic_DNA"/>
</dbReference>
<evidence type="ECO:0000256" key="3">
    <source>
        <dbReference type="ARBA" id="ARBA00022692"/>
    </source>
</evidence>
<feature type="transmembrane region" description="Helical" evidence="9">
    <location>
        <begin position="159"/>
        <end position="179"/>
    </location>
</feature>
<accession>A0AAV2Z1X1</accession>
<feature type="transmembrane region" description="Helical" evidence="9">
    <location>
        <begin position="127"/>
        <end position="147"/>
    </location>
</feature>
<sequence>MSTNSPKSAVPSAVEVVLSNAARTAQMPGKKVGAVVRNDWLHVAFWKKPLELMDTSHGPSHGSSPRSAADTGNVQDGDGGGGGHEDDLERTLGLFDLIMIGIGGTVGPGVFATAGLIASVYAGPAAVLSWMIAGIGCILSGLSFMELSCLIPSAGSTYAYAYHALGELPAMFAGFLLTLEYGVSSAGGARSWSDKFTSWLSTEFGIVGPEWMKPKDSIVDLYAGLMMATCVVIVLGGMQAGKILVNVVTMTKISVVLFIICFGLMKFDVNNVTPFIPESSVNDMGQVVFGLPGVFLGASASFFGYIGYDEVCCLAGEAKNPTYNIPRAVIGTIVGAAFLSTMATFALVGMQKYTEIDPGESYGTAFVHNGWSWASTVVSTGEVFTMPITTFIGFLAQPRVQYAMAKDGLLPEIFARVDHHGNLFHGTLICGATITVLAIFVPFKILWDFISLGILVAFNLTNASLLLVRATRIKDTTATTSNRREIHSHVIGGFMLTSFIAAYHWQKSVIGVVELDEDPDKQTRFNRYMHTFGPTVAMIFSVIACGLMFTLKYLEMSSSPSLDLDDDKDLDLAPPQLVRSSDSEEEIHGSKLQNRRHADGNDGDDDDIGEVSDLRLEDGHNRKLTALPATESEADELDTRLSDLDDDDNGKPQTFQAPFVPFSPCIAIFFNWFLFSQMNASAVVLIVLWLLLAVTVYMAYSRHHSLGRQQVSYQPSVTGRRYLLEAEHGGNQSATMIDPAAYDEDVYRETLLQHMRKMEMIVFDAVFVPQALTNEPILIAVTSTGHMICFAMGDLMGPDYWEGVKTGCNPTHPGPTYMFQAHPTQIYSIEFAGDSTNPLVISGGDQDFRTWRWADIQQALQDPASASAPQPVGIYTLDRKAIGFRGAMAAFNETNDIAVVANKQHVFLAGGDNNAHEWDLQAERCVRQYEAHDDYLHAVQYLNHTQELVTASEDGTVGVWDTRSNTTPEILRPQPTQESKANRQTSSGSSTALWASSLAMDSSETWLACGGGRKKSTTEGFISMWHLPSRVPVHFTETPSNVHDLAFHHTSLLTVGNEPSMKKWNRSSGALLATAHSTLPCAQFCVVDQATDMIAVGGAAPLVDVFMMPGVVSFTLSVD</sequence>
<dbReference type="Gene3D" id="2.130.10.10">
    <property type="entry name" value="YVTN repeat-like/Quinoprotein amine dehydrogenase"/>
    <property type="match status" value="2"/>
</dbReference>
<organism evidence="11 12">
    <name type="scientific">Lagenidium giganteum</name>
    <dbReference type="NCBI Taxonomy" id="4803"/>
    <lineage>
        <taxon>Eukaryota</taxon>
        <taxon>Sar</taxon>
        <taxon>Stramenopiles</taxon>
        <taxon>Oomycota</taxon>
        <taxon>Peronosporomycetes</taxon>
        <taxon>Pythiales</taxon>
        <taxon>Pythiaceae</taxon>
    </lineage>
</organism>
<evidence type="ECO:0000256" key="6">
    <source>
        <dbReference type="ARBA" id="ARBA00023136"/>
    </source>
</evidence>
<gene>
    <name evidence="11" type="ORF">N0F65_000892</name>
</gene>
<dbReference type="GO" id="GO:0016020">
    <property type="term" value="C:membrane"/>
    <property type="evidence" value="ECO:0007669"/>
    <property type="project" value="UniProtKB-SubCell"/>
</dbReference>
<dbReference type="Pfam" id="PF00400">
    <property type="entry name" value="WD40"/>
    <property type="match status" value="1"/>
</dbReference>
<dbReference type="Pfam" id="PF13520">
    <property type="entry name" value="AA_permease_2"/>
    <property type="match status" value="1"/>
</dbReference>
<dbReference type="PANTHER" id="PTHR43243">
    <property type="entry name" value="INNER MEMBRANE TRANSPORTER YGJI-RELATED"/>
    <property type="match status" value="1"/>
</dbReference>
<feature type="transmembrane region" description="Helical" evidence="9">
    <location>
        <begin position="657"/>
        <end position="675"/>
    </location>
</feature>
<keyword evidence="3 9" id="KW-0812">Transmembrane</keyword>
<comment type="caution">
    <text evidence="11">The sequence shown here is derived from an EMBL/GenBank/DDBJ whole genome shotgun (WGS) entry which is preliminary data.</text>
</comment>
<feature type="repeat" description="WD" evidence="7">
    <location>
        <begin position="929"/>
        <end position="970"/>
    </location>
</feature>
<feature type="transmembrane region" description="Helical" evidence="9">
    <location>
        <begin position="370"/>
        <end position="396"/>
    </location>
</feature>
<proteinExistence type="predicted"/>
<comment type="subcellular location">
    <subcellularLocation>
        <location evidence="1">Membrane</location>
        <topology evidence="1">Multi-pass membrane protein</topology>
    </subcellularLocation>
</comment>
<feature type="transmembrane region" description="Helical" evidence="9">
    <location>
        <begin position="328"/>
        <end position="350"/>
    </location>
</feature>
<evidence type="ECO:0000256" key="5">
    <source>
        <dbReference type="ARBA" id="ARBA00022989"/>
    </source>
</evidence>
<name>A0AAV2Z1X1_9STRA</name>
<keyword evidence="6 9" id="KW-0472">Membrane</keyword>
<protein>
    <recommendedName>
        <fullName evidence="10">Cationic amino acid transporter C-terminal domain-containing protein</fullName>
    </recommendedName>
</protein>
<feature type="compositionally biased region" description="Low complexity" evidence="8">
    <location>
        <begin position="56"/>
        <end position="76"/>
    </location>
</feature>
<keyword evidence="4" id="KW-0677">Repeat</keyword>
<dbReference type="InterPro" id="IPR002293">
    <property type="entry name" value="AA/rel_permease1"/>
</dbReference>
<evidence type="ECO:0000313" key="12">
    <source>
        <dbReference type="Proteomes" id="UP001146120"/>
    </source>
</evidence>
<dbReference type="Pfam" id="PF13906">
    <property type="entry name" value="AA_permease_C"/>
    <property type="match status" value="1"/>
</dbReference>
<feature type="transmembrane region" description="Helical" evidence="9">
    <location>
        <begin position="243"/>
        <end position="267"/>
    </location>
</feature>
<dbReference type="PROSITE" id="PS50082">
    <property type="entry name" value="WD_REPEATS_2"/>
    <property type="match status" value="1"/>
</dbReference>
<evidence type="ECO:0000256" key="4">
    <source>
        <dbReference type="ARBA" id="ARBA00022737"/>
    </source>
</evidence>
<feature type="transmembrane region" description="Helical" evidence="9">
    <location>
        <begin position="449"/>
        <end position="468"/>
    </location>
</feature>
<evidence type="ECO:0000256" key="8">
    <source>
        <dbReference type="SAM" id="MobiDB-lite"/>
    </source>
</evidence>
<feature type="compositionally biased region" description="Basic and acidic residues" evidence="8">
    <location>
        <begin position="612"/>
        <end position="621"/>
    </location>
</feature>
<dbReference type="AlphaFoldDB" id="A0AAV2Z1X1"/>
<keyword evidence="5 9" id="KW-1133">Transmembrane helix</keyword>
<dbReference type="Gene3D" id="1.20.1740.10">
    <property type="entry name" value="Amino acid/polyamine transporter I"/>
    <property type="match status" value="1"/>
</dbReference>
<keyword evidence="12" id="KW-1185">Reference proteome</keyword>
<dbReference type="Proteomes" id="UP001146120">
    <property type="component" value="Unassembled WGS sequence"/>
</dbReference>
<keyword evidence="2 7" id="KW-0853">WD repeat</keyword>
<dbReference type="PROSITE" id="PS00678">
    <property type="entry name" value="WD_REPEATS_1"/>
    <property type="match status" value="1"/>
</dbReference>
<reference evidence="11" key="2">
    <citation type="journal article" date="2023" name="Microbiol Resour">
        <title>Decontamination and Annotation of the Draft Genome Sequence of the Oomycete Lagenidium giganteum ARSEF 373.</title>
        <authorList>
            <person name="Morgan W.R."/>
            <person name="Tartar A."/>
        </authorList>
    </citation>
    <scope>NUCLEOTIDE SEQUENCE</scope>
    <source>
        <strain evidence="11">ARSEF 373</strain>
    </source>
</reference>
<dbReference type="PANTHER" id="PTHR43243:SF82">
    <property type="entry name" value="CATIONIC AMINO ACID TRANSPORTER C-TERMINAL DOMAIN-CONTAINING PROTEIN"/>
    <property type="match status" value="1"/>
</dbReference>
<feature type="transmembrane region" description="Helical" evidence="9">
    <location>
        <begin position="532"/>
        <end position="551"/>
    </location>
</feature>
<reference evidence="11" key="1">
    <citation type="submission" date="2022-11" db="EMBL/GenBank/DDBJ databases">
        <authorList>
            <person name="Morgan W.R."/>
            <person name="Tartar A."/>
        </authorList>
    </citation>
    <scope>NUCLEOTIDE SEQUENCE</scope>
    <source>
        <strain evidence="11">ARSEF 373</strain>
    </source>
</reference>
<dbReference type="InterPro" id="IPR019775">
    <property type="entry name" value="WD40_repeat_CS"/>
</dbReference>
<feature type="transmembrane region" description="Helical" evidence="9">
    <location>
        <begin position="287"/>
        <end position="308"/>
    </location>
</feature>
<dbReference type="SUPFAM" id="SSF50978">
    <property type="entry name" value="WD40 repeat-like"/>
    <property type="match status" value="1"/>
</dbReference>
<feature type="transmembrane region" description="Helical" evidence="9">
    <location>
        <begin position="423"/>
        <end position="443"/>
    </location>
</feature>
<feature type="region of interest" description="Disordered" evidence="8">
    <location>
        <begin position="56"/>
        <end position="85"/>
    </location>
</feature>
<dbReference type="InterPro" id="IPR029485">
    <property type="entry name" value="CAT_C"/>
</dbReference>
<dbReference type="SMART" id="SM00320">
    <property type="entry name" value="WD40"/>
    <property type="match status" value="3"/>
</dbReference>
<dbReference type="PROSITE" id="PS50294">
    <property type="entry name" value="WD_REPEATS_REGION"/>
    <property type="match status" value="1"/>
</dbReference>
<evidence type="ECO:0000256" key="9">
    <source>
        <dbReference type="SAM" id="Phobius"/>
    </source>
</evidence>
<evidence type="ECO:0000256" key="2">
    <source>
        <dbReference type="ARBA" id="ARBA00022574"/>
    </source>
</evidence>
<feature type="transmembrane region" description="Helical" evidence="9">
    <location>
        <begin position="218"/>
        <end position="236"/>
    </location>
</feature>
<feature type="compositionally biased region" description="Acidic residues" evidence="8">
    <location>
        <begin position="601"/>
        <end position="610"/>
    </location>
</feature>
<feature type="compositionally biased region" description="Polar residues" evidence="8">
    <location>
        <begin position="962"/>
        <end position="984"/>
    </location>
</feature>
<evidence type="ECO:0000313" key="11">
    <source>
        <dbReference type="EMBL" id="DAZ99714.1"/>
    </source>
</evidence>
<evidence type="ECO:0000256" key="7">
    <source>
        <dbReference type="PROSITE-ProRule" id="PRU00221"/>
    </source>
</evidence>
<feature type="domain" description="Cationic amino acid transporter C-terminal" evidence="10">
    <location>
        <begin position="655"/>
        <end position="705"/>
    </location>
</feature>
<evidence type="ECO:0000256" key="1">
    <source>
        <dbReference type="ARBA" id="ARBA00004141"/>
    </source>
</evidence>
<feature type="region of interest" description="Disordered" evidence="8">
    <location>
        <begin position="565"/>
        <end position="652"/>
    </location>
</feature>
<evidence type="ECO:0000259" key="10">
    <source>
        <dbReference type="Pfam" id="PF13906"/>
    </source>
</evidence>
<feature type="transmembrane region" description="Helical" evidence="9">
    <location>
        <begin position="97"/>
        <end position="121"/>
    </location>
</feature>
<feature type="region of interest" description="Disordered" evidence="8">
    <location>
        <begin position="959"/>
        <end position="989"/>
    </location>
</feature>